<organism evidence="1 2">
    <name type="scientific">Polarella glacialis</name>
    <name type="common">Dinoflagellate</name>
    <dbReference type="NCBI Taxonomy" id="89957"/>
    <lineage>
        <taxon>Eukaryota</taxon>
        <taxon>Sar</taxon>
        <taxon>Alveolata</taxon>
        <taxon>Dinophyceae</taxon>
        <taxon>Suessiales</taxon>
        <taxon>Suessiaceae</taxon>
        <taxon>Polarella</taxon>
    </lineage>
</organism>
<sequence>RQRREMLASSRQLRESYSRVLEATLKKVREDGVLTRDAVDELRCRWRKAIERQLAEMEAQQSPGTSLPRRPELGLNVEAPAADAVAVRSAVASLGGGGRAGFSVMADVDFVDDFELTEEVRPLAQ</sequence>
<keyword evidence="2" id="KW-1185">Reference proteome</keyword>
<proteinExistence type="predicted"/>
<evidence type="ECO:0000313" key="2">
    <source>
        <dbReference type="Proteomes" id="UP000654075"/>
    </source>
</evidence>
<gene>
    <name evidence="1" type="ORF">PGLA1383_LOCUS23923</name>
</gene>
<name>A0A813EXD7_POLGL</name>
<dbReference type="Proteomes" id="UP000654075">
    <property type="component" value="Unassembled WGS sequence"/>
</dbReference>
<feature type="non-terminal residue" evidence="1">
    <location>
        <position position="125"/>
    </location>
</feature>
<accession>A0A813EXD7</accession>
<feature type="non-terminal residue" evidence="1">
    <location>
        <position position="1"/>
    </location>
</feature>
<dbReference type="EMBL" id="CAJNNV010018397">
    <property type="protein sequence ID" value="CAE8605824.1"/>
    <property type="molecule type" value="Genomic_DNA"/>
</dbReference>
<dbReference type="AlphaFoldDB" id="A0A813EXD7"/>
<comment type="caution">
    <text evidence="1">The sequence shown here is derived from an EMBL/GenBank/DDBJ whole genome shotgun (WGS) entry which is preliminary data.</text>
</comment>
<protein>
    <submittedName>
        <fullName evidence="1">Uncharacterized protein</fullName>
    </submittedName>
</protein>
<evidence type="ECO:0000313" key="1">
    <source>
        <dbReference type="EMBL" id="CAE8605824.1"/>
    </source>
</evidence>
<reference evidence="1" key="1">
    <citation type="submission" date="2021-02" db="EMBL/GenBank/DDBJ databases">
        <authorList>
            <person name="Dougan E. K."/>
            <person name="Rhodes N."/>
            <person name="Thang M."/>
            <person name="Chan C."/>
        </authorList>
    </citation>
    <scope>NUCLEOTIDE SEQUENCE</scope>
</reference>